<protein>
    <submittedName>
        <fullName evidence="1">Serine/arginine repetitive matrix protein 2</fullName>
    </submittedName>
</protein>
<evidence type="ECO:0000313" key="2">
    <source>
        <dbReference type="Proteomes" id="UP001596135"/>
    </source>
</evidence>
<gene>
    <name evidence="1" type="ORF">ACFPYL_16905</name>
</gene>
<organism evidence="1 2">
    <name type="scientific">Nocardioides hankookensis</name>
    <dbReference type="NCBI Taxonomy" id="443157"/>
    <lineage>
        <taxon>Bacteria</taxon>
        <taxon>Bacillati</taxon>
        <taxon>Actinomycetota</taxon>
        <taxon>Actinomycetes</taxon>
        <taxon>Propionibacteriales</taxon>
        <taxon>Nocardioidaceae</taxon>
        <taxon>Nocardioides</taxon>
    </lineage>
</organism>
<dbReference type="Proteomes" id="UP001596135">
    <property type="component" value="Unassembled WGS sequence"/>
</dbReference>
<sequence length="275" mass="30215">MTCSFETSKGLRRLLIRLRVSGPGAWEHDPEARALMVYTEHKYKALALKHRCDPATGATAAFEAMRTYAVRTADDPWAVVTMAVRASLIAEERALGLLCSVDQARRPEFSQHHDVRRFSESDADLPNILPVLAVVPVDPVEVDAPPAARPTTALEALERTIDLFAALGWPRDTATCLLDYIGGRLVESGSRPRAHAALRRDGTARALLDIDQTVWSTVLRIILGNPNPDEAYTCDGHGVLVRLLIGHHVTELLDDDLLVFDIHETAPRPGARINA</sequence>
<dbReference type="EMBL" id="JBHSRJ010000005">
    <property type="protein sequence ID" value="MFC6044772.1"/>
    <property type="molecule type" value="Genomic_DNA"/>
</dbReference>
<accession>A0ABW1LNC8</accession>
<comment type="caution">
    <text evidence="1">The sequence shown here is derived from an EMBL/GenBank/DDBJ whole genome shotgun (WGS) entry which is preliminary data.</text>
</comment>
<keyword evidence="2" id="KW-1185">Reference proteome</keyword>
<proteinExistence type="predicted"/>
<reference evidence="2" key="1">
    <citation type="journal article" date="2019" name="Int. J. Syst. Evol. Microbiol.">
        <title>The Global Catalogue of Microorganisms (GCM) 10K type strain sequencing project: providing services to taxonomists for standard genome sequencing and annotation.</title>
        <authorList>
            <consortium name="The Broad Institute Genomics Platform"/>
            <consortium name="The Broad Institute Genome Sequencing Center for Infectious Disease"/>
            <person name="Wu L."/>
            <person name="Ma J."/>
        </authorList>
    </citation>
    <scope>NUCLEOTIDE SEQUENCE [LARGE SCALE GENOMIC DNA]</scope>
    <source>
        <strain evidence="2">CCUG 54522</strain>
    </source>
</reference>
<name>A0ABW1LNC8_9ACTN</name>
<evidence type="ECO:0000313" key="1">
    <source>
        <dbReference type="EMBL" id="MFC6044772.1"/>
    </source>
</evidence>
<dbReference type="RefSeq" id="WP_379156728.1">
    <property type="nucleotide sequence ID" value="NZ_JBHSRJ010000005.1"/>
</dbReference>